<gene>
    <name evidence="3" type="primary">LOC100647466</name>
</gene>
<accession>A0A9B0BXW7</accession>
<dbReference type="AlphaFoldDB" id="A0A9B0BXW7"/>
<protein>
    <submittedName>
        <fullName evidence="3">NADH dehydrogenase [ubiquinone] 1 beta subcomplex subunit 8, mitochondrial</fullName>
    </submittedName>
</protein>
<dbReference type="Proteomes" id="UP000835206">
    <property type="component" value="Chromosome 9"/>
</dbReference>
<dbReference type="OrthoDB" id="2014058at2759"/>
<feature type="transmembrane region" description="Helical" evidence="1">
    <location>
        <begin position="145"/>
        <end position="163"/>
    </location>
</feature>
<evidence type="ECO:0000313" key="2">
    <source>
        <dbReference type="Proteomes" id="UP000835206"/>
    </source>
</evidence>
<keyword evidence="1" id="KW-0812">Transmembrane</keyword>
<proteinExistence type="predicted"/>
<keyword evidence="1" id="KW-0472">Membrane</keyword>
<evidence type="ECO:0000256" key="1">
    <source>
        <dbReference type="SAM" id="Phobius"/>
    </source>
</evidence>
<dbReference type="InterPro" id="IPR008699">
    <property type="entry name" value="NDUFB8"/>
</dbReference>
<name>A0A9B0BXW7_BOMTE</name>
<dbReference type="CTD" id="31604"/>
<organism evidence="2 3">
    <name type="scientific">Bombus terrestris</name>
    <name type="common">Buff-tailed bumblebee</name>
    <name type="synonym">Apis terrestris</name>
    <dbReference type="NCBI Taxonomy" id="30195"/>
    <lineage>
        <taxon>Eukaryota</taxon>
        <taxon>Metazoa</taxon>
        <taxon>Ecdysozoa</taxon>
        <taxon>Arthropoda</taxon>
        <taxon>Hexapoda</taxon>
        <taxon>Insecta</taxon>
        <taxon>Pterygota</taxon>
        <taxon>Neoptera</taxon>
        <taxon>Endopterygota</taxon>
        <taxon>Hymenoptera</taxon>
        <taxon>Apocrita</taxon>
        <taxon>Aculeata</taxon>
        <taxon>Apoidea</taxon>
        <taxon>Anthophila</taxon>
        <taxon>Apidae</taxon>
        <taxon>Bombus</taxon>
        <taxon>Bombus</taxon>
    </lineage>
</organism>
<dbReference type="GO" id="GO:0005739">
    <property type="term" value="C:mitochondrion"/>
    <property type="evidence" value="ECO:0007669"/>
    <property type="project" value="InterPro"/>
</dbReference>
<reference evidence="3" key="1">
    <citation type="submission" date="2025-08" db="UniProtKB">
        <authorList>
            <consortium name="RefSeq"/>
        </authorList>
    </citation>
    <scope>IDENTIFICATION</scope>
</reference>
<dbReference type="RefSeq" id="XP_003397638.2">
    <property type="nucleotide sequence ID" value="XM_003397590.4"/>
</dbReference>
<dbReference type="KEGG" id="bter:100647466"/>
<dbReference type="Pfam" id="PF05821">
    <property type="entry name" value="NDUF_B8"/>
    <property type="match status" value="1"/>
</dbReference>
<dbReference type="GeneID" id="100647466"/>
<keyword evidence="2" id="KW-1185">Reference proteome</keyword>
<dbReference type="PANTHER" id="PTHR12840">
    <property type="entry name" value="NADH-UBIQUINONE OXIDOREDUCTASE ASHI SUBUNIT"/>
    <property type="match status" value="1"/>
</dbReference>
<sequence length="186" mass="21600">MAALQSRNLSKLLFMENAPLISFIRKYEKLVKLSEYEVLTKKLQPYQKKYLPGPYPRTEEEWIAAADKYNMHIDEYKAYAPEKGTLVDYPNLPLISAEAKDPYYPWDHLGPKTCYGETLPKHFHLLQGDRCNYGVRQPISDLKGAAIYIGFVIVYFLIDHFSIKCSQPRLAKQYPGKGVHYTFELK</sequence>
<keyword evidence="1" id="KW-1133">Transmembrane helix</keyword>
<evidence type="ECO:0000313" key="3">
    <source>
        <dbReference type="RefSeq" id="XP_003397638.2"/>
    </source>
</evidence>
<dbReference type="PANTHER" id="PTHR12840:SF1">
    <property type="entry name" value="NADH DEHYDROGENASE [UBIQUINONE] 1 BETA SUBCOMPLEX SUBUNIT 8, MITOCHONDRIAL"/>
    <property type="match status" value="1"/>
</dbReference>